<keyword evidence="2" id="KW-1185">Reference proteome</keyword>
<proteinExistence type="predicted"/>
<dbReference type="AlphaFoldDB" id="A0A3S0I3U8"/>
<name>A0A3S0I3U8_9GAMM</name>
<gene>
    <name evidence="1" type="ORF">EKG39_21375</name>
</gene>
<dbReference type="EMBL" id="RXNV01000019">
    <property type="protein sequence ID" value="RTR26793.1"/>
    <property type="molecule type" value="Genomic_DNA"/>
</dbReference>
<sequence>MSLTDLKRRKKKTPRKDVSIEDFIEDANNYAFGQPSVVSRNRKKLTTGRHMGLDKHSTKIYKHATFSLTEESIGILDKLASQSKIAKSRLIRILIHEFSNKNKVERDTIIATCDDH</sequence>
<evidence type="ECO:0000313" key="2">
    <source>
        <dbReference type="Proteomes" id="UP000282060"/>
    </source>
</evidence>
<accession>A0A3S0I3U8</accession>
<dbReference type="Proteomes" id="UP000282060">
    <property type="component" value="Unassembled WGS sequence"/>
</dbReference>
<evidence type="ECO:0000313" key="1">
    <source>
        <dbReference type="EMBL" id="RTR26793.1"/>
    </source>
</evidence>
<reference evidence="1 2" key="1">
    <citation type="submission" date="2018-12" db="EMBL/GenBank/DDBJ databases">
        <authorList>
            <person name="Yu L."/>
        </authorList>
    </citation>
    <scope>NUCLEOTIDE SEQUENCE [LARGE SCALE GENOMIC DNA]</scope>
    <source>
        <strain evidence="1 2">HAW-EB5</strain>
    </source>
</reference>
<comment type="caution">
    <text evidence="1">The sequence shown here is derived from an EMBL/GenBank/DDBJ whole genome shotgun (WGS) entry which is preliminary data.</text>
</comment>
<dbReference type="OrthoDB" id="5593192at2"/>
<protein>
    <submittedName>
        <fullName evidence="1">Replication protein RepA</fullName>
    </submittedName>
</protein>
<dbReference type="RefSeq" id="WP_126508027.1">
    <property type="nucleotide sequence ID" value="NZ_RXNV01000019.1"/>
</dbReference>
<organism evidence="1 2">
    <name type="scientific">Shewanella atlantica</name>
    <dbReference type="NCBI Taxonomy" id="271099"/>
    <lineage>
        <taxon>Bacteria</taxon>
        <taxon>Pseudomonadati</taxon>
        <taxon>Pseudomonadota</taxon>
        <taxon>Gammaproteobacteria</taxon>
        <taxon>Alteromonadales</taxon>
        <taxon>Shewanellaceae</taxon>
        <taxon>Shewanella</taxon>
    </lineage>
</organism>